<evidence type="ECO:0000256" key="16">
    <source>
        <dbReference type="RuleBase" id="RU003692"/>
    </source>
</evidence>
<dbReference type="PRINTS" id="PR00368">
    <property type="entry name" value="FADPNR"/>
</dbReference>
<comment type="miscellaneous">
    <text evidence="16">The active site is a redox-active disulfide bond.</text>
</comment>
<feature type="domain" description="Pyridine nucleotide-disulphide oxidoreductase dimerisation" evidence="17">
    <location>
        <begin position="354"/>
        <end position="463"/>
    </location>
</feature>
<sequence>MADSYDVVVIGAGPGGYVAAIRCAQLGLRTACIDKWINKQGEPALGGTCLNVGCIPSKALLDTSERYHELLHGLPARGIRAADVELDVPAMIAHKDQVVRDLTNGIKMLFKANGIHWLQGSGRLLDNRRVEFTPLAGGAPQVLEADNIILATGSVPIELAAAPVDGELIVDSTGALEFTEVPGRLGIIGAGVIGLELGSVWRRLGAEVVLLEAQDTFLYAADQQIAREALKHFKRQGLEIHLGACVTATKAHKKTVTVSYRDAEGDHEIKVDRLVVAVGRRPYTDGLIAPECELLLDESGFIHVDEENRTNLPGVWAVGDVCGGPMLAHKGSEEGIAVAERIAGMHAHVNRETIPMVIYTQPEIAWVGRTEEKLKAAGVPYRAGTFPFAANGRARAMAQTAGMVKILAHAETDRVLGVHMIGPMVSELIHEAVVAMEFGASSEDLARTIHAHPALAEVVHEAALAVDGRAIHRAR</sequence>
<keyword evidence="7 14" id="KW-0274">FAD</keyword>
<comment type="catalytic activity">
    <reaction evidence="12 16">
        <text>N(6)-[(R)-dihydrolipoyl]-L-lysyl-[protein] + NAD(+) = N(6)-[(R)-lipoyl]-L-lysyl-[protein] + NADH + H(+)</text>
        <dbReference type="Rhea" id="RHEA:15045"/>
        <dbReference type="Rhea" id="RHEA-COMP:10474"/>
        <dbReference type="Rhea" id="RHEA-COMP:10475"/>
        <dbReference type="ChEBI" id="CHEBI:15378"/>
        <dbReference type="ChEBI" id="CHEBI:57540"/>
        <dbReference type="ChEBI" id="CHEBI:57945"/>
        <dbReference type="ChEBI" id="CHEBI:83099"/>
        <dbReference type="ChEBI" id="CHEBI:83100"/>
        <dbReference type="EC" id="1.8.1.4"/>
    </reaction>
</comment>
<evidence type="ECO:0000259" key="18">
    <source>
        <dbReference type="Pfam" id="PF07992"/>
    </source>
</evidence>
<keyword evidence="9 14" id="KW-0520">NAD</keyword>
<dbReference type="NCBIfam" id="TIGR01350">
    <property type="entry name" value="lipoamide_DH"/>
    <property type="match status" value="1"/>
</dbReference>
<evidence type="ECO:0000313" key="20">
    <source>
        <dbReference type="Proteomes" id="UP000276634"/>
    </source>
</evidence>
<dbReference type="InterPro" id="IPR036188">
    <property type="entry name" value="FAD/NAD-bd_sf"/>
</dbReference>
<dbReference type="GO" id="GO:0006103">
    <property type="term" value="P:2-oxoglutarate metabolic process"/>
    <property type="evidence" value="ECO:0007669"/>
    <property type="project" value="TreeGrafter"/>
</dbReference>
<dbReference type="GO" id="GO:0004148">
    <property type="term" value="F:dihydrolipoyl dehydrogenase (NADH) activity"/>
    <property type="evidence" value="ECO:0007669"/>
    <property type="project" value="UniProtKB-EC"/>
</dbReference>
<feature type="binding site" evidence="14">
    <location>
        <position position="279"/>
    </location>
    <ligand>
        <name>NAD(+)</name>
        <dbReference type="ChEBI" id="CHEBI:57540"/>
    </ligand>
</feature>
<dbReference type="InterPro" id="IPR004099">
    <property type="entry name" value="Pyr_nucl-diS_OxRdtase_dimer"/>
</dbReference>
<evidence type="ECO:0000256" key="3">
    <source>
        <dbReference type="ARBA" id="ARBA00012608"/>
    </source>
</evidence>
<evidence type="ECO:0000313" key="19">
    <source>
        <dbReference type="EMBL" id="ROR35004.1"/>
    </source>
</evidence>
<dbReference type="InterPro" id="IPR016156">
    <property type="entry name" value="FAD/NAD-linked_Rdtase_dimer_sf"/>
</dbReference>
<keyword evidence="6 16" id="KW-0285">Flavoprotein</keyword>
<dbReference type="Pfam" id="PF02852">
    <property type="entry name" value="Pyr_redox_dim"/>
    <property type="match status" value="1"/>
</dbReference>
<keyword evidence="20" id="KW-1185">Reference proteome</keyword>
<dbReference type="Gene3D" id="3.50.50.60">
    <property type="entry name" value="FAD/NAD(P)-binding domain"/>
    <property type="match status" value="2"/>
</dbReference>
<keyword evidence="14" id="KW-0547">Nucleotide-binding</keyword>
<keyword evidence="10" id="KW-1015">Disulfide bond</keyword>
<dbReference type="SUPFAM" id="SSF51905">
    <property type="entry name" value="FAD/NAD(P)-binding domain"/>
    <property type="match status" value="1"/>
</dbReference>
<evidence type="ECO:0000256" key="14">
    <source>
        <dbReference type="PIRSR" id="PIRSR000350-3"/>
    </source>
</evidence>
<gene>
    <name evidence="19" type="ORF">EDC57_0921</name>
</gene>
<feature type="binding site" evidence="14">
    <location>
        <position position="212"/>
    </location>
    <ligand>
        <name>NAD(+)</name>
        <dbReference type="ChEBI" id="CHEBI:57540"/>
    </ligand>
</feature>
<accession>A0A3N1Y858</accession>
<dbReference type="SUPFAM" id="SSF55424">
    <property type="entry name" value="FAD/NAD-linked reductases, dimerisation (C-terminal) domain"/>
    <property type="match status" value="1"/>
</dbReference>
<feature type="binding site" evidence="14">
    <location>
        <position position="320"/>
    </location>
    <ligand>
        <name>FAD</name>
        <dbReference type="ChEBI" id="CHEBI:57692"/>
    </ligand>
</feature>
<keyword evidence="5" id="KW-0963">Cytoplasm</keyword>
<keyword evidence="8 16" id="KW-0560">Oxidoreductase</keyword>
<feature type="binding site" evidence="14">
    <location>
        <position position="122"/>
    </location>
    <ligand>
        <name>FAD</name>
        <dbReference type="ChEBI" id="CHEBI:57692"/>
    </ligand>
</feature>
<dbReference type="PANTHER" id="PTHR22912:SF224">
    <property type="entry name" value="DIHYDROLIPOYL DEHYDROGENASE"/>
    <property type="match status" value="1"/>
</dbReference>
<evidence type="ECO:0000256" key="2">
    <source>
        <dbReference type="ARBA" id="ARBA00007532"/>
    </source>
</evidence>
<dbReference type="PROSITE" id="PS00076">
    <property type="entry name" value="PYRIDINE_REDOX_1"/>
    <property type="match status" value="1"/>
</dbReference>
<reference evidence="19 20" key="1">
    <citation type="submission" date="2018-11" db="EMBL/GenBank/DDBJ databases">
        <title>Genomic Encyclopedia of Type Strains, Phase IV (KMG-IV): sequencing the most valuable type-strain genomes for metagenomic binning, comparative biology and taxonomic classification.</title>
        <authorList>
            <person name="Goeker M."/>
        </authorList>
    </citation>
    <scope>NUCLEOTIDE SEQUENCE [LARGE SCALE GENOMIC DNA]</scope>
    <source>
        <strain evidence="19 20">DSM 100275</strain>
    </source>
</reference>
<feature type="disulfide bond" description="Redox-active" evidence="15">
    <location>
        <begin position="49"/>
        <end position="54"/>
    </location>
</feature>
<comment type="cofactor">
    <cofactor evidence="14 16">
        <name>FAD</name>
        <dbReference type="ChEBI" id="CHEBI:57692"/>
    </cofactor>
    <text evidence="14 16">Binds 1 FAD per subunit.</text>
</comment>
<dbReference type="RefSeq" id="WP_123400649.1">
    <property type="nucleotide sequence ID" value="NZ_RJVI01000001.1"/>
</dbReference>
<comment type="subcellular location">
    <subcellularLocation>
        <location evidence="1">Cytoplasm</location>
    </subcellularLocation>
</comment>
<protein>
    <recommendedName>
        <fullName evidence="4 16">Dihydrolipoyl dehydrogenase</fullName>
        <ecNumber evidence="3 16">1.8.1.4</ecNumber>
    </recommendedName>
</protein>
<feature type="binding site" evidence="14">
    <location>
        <begin position="326"/>
        <end position="329"/>
    </location>
    <ligand>
        <name>FAD</name>
        <dbReference type="ChEBI" id="CHEBI:57692"/>
    </ligand>
</feature>
<evidence type="ECO:0000256" key="11">
    <source>
        <dbReference type="ARBA" id="ARBA00023284"/>
    </source>
</evidence>
<dbReference type="InterPro" id="IPR006258">
    <property type="entry name" value="Lipoamide_DH"/>
</dbReference>
<feature type="binding site" evidence="14">
    <location>
        <begin position="152"/>
        <end position="154"/>
    </location>
    <ligand>
        <name>FAD</name>
        <dbReference type="ChEBI" id="CHEBI:57692"/>
    </ligand>
</feature>
<dbReference type="FunFam" id="3.30.390.30:FF:000001">
    <property type="entry name" value="Dihydrolipoyl dehydrogenase"/>
    <property type="match status" value="1"/>
</dbReference>
<dbReference type="GO" id="GO:0005737">
    <property type="term" value="C:cytoplasm"/>
    <property type="evidence" value="ECO:0007669"/>
    <property type="project" value="UniProtKB-SubCell"/>
</dbReference>
<evidence type="ECO:0000256" key="9">
    <source>
        <dbReference type="ARBA" id="ARBA00023027"/>
    </source>
</evidence>
<evidence type="ECO:0000256" key="7">
    <source>
        <dbReference type="ARBA" id="ARBA00022827"/>
    </source>
</evidence>
<dbReference type="InterPro" id="IPR050151">
    <property type="entry name" value="Class-I_Pyr_Nuc-Dis_Oxidored"/>
</dbReference>
<dbReference type="OrthoDB" id="9800167at2"/>
<evidence type="ECO:0000256" key="12">
    <source>
        <dbReference type="ARBA" id="ARBA00049187"/>
    </source>
</evidence>
<dbReference type="GO" id="GO:0050660">
    <property type="term" value="F:flavin adenine dinucleotide binding"/>
    <property type="evidence" value="ECO:0007669"/>
    <property type="project" value="InterPro"/>
</dbReference>
<organism evidence="19 20">
    <name type="scientific">Inmirania thermothiophila</name>
    <dbReference type="NCBI Taxonomy" id="1750597"/>
    <lineage>
        <taxon>Bacteria</taxon>
        <taxon>Pseudomonadati</taxon>
        <taxon>Pseudomonadota</taxon>
        <taxon>Gammaproteobacteria</taxon>
        <taxon>Chromatiales</taxon>
        <taxon>Ectothiorhodospiraceae</taxon>
        <taxon>Inmirania</taxon>
    </lineage>
</organism>
<dbReference type="PRINTS" id="PR00411">
    <property type="entry name" value="PNDRDTASEI"/>
</dbReference>
<feature type="binding site" evidence="14">
    <location>
        <position position="58"/>
    </location>
    <ligand>
        <name>FAD</name>
        <dbReference type="ChEBI" id="CHEBI:57692"/>
    </ligand>
</feature>
<dbReference type="InterPro" id="IPR012999">
    <property type="entry name" value="Pyr_OxRdtase_I_AS"/>
</dbReference>
<dbReference type="Proteomes" id="UP000276634">
    <property type="component" value="Unassembled WGS sequence"/>
</dbReference>
<dbReference type="EC" id="1.8.1.4" evidence="3 16"/>
<dbReference type="PIRSF" id="PIRSF000350">
    <property type="entry name" value="Mercury_reductase_MerA"/>
    <property type="match status" value="1"/>
</dbReference>
<feature type="binding site" evidence="14">
    <location>
        <begin position="189"/>
        <end position="196"/>
    </location>
    <ligand>
        <name>NAD(+)</name>
        <dbReference type="ChEBI" id="CHEBI:57540"/>
    </ligand>
</feature>
<dbReference type="Pfam" id="PF07992">
    <property type="entry name" value="Pyr_redox_2"/>
    <property type="match status" value="1"/>
</dbReference>
<evidence type="ECO:0000256" key="13">
    <source>
        <dbReference type="PIRSR" id="PIRSR000350-2"/>
    </source>
</evidence>
<evidence type="ECO:0000256" key="1">
    <source>
        <dbReference type="ARBA" id="ARBA00004496"/>
    </source>
</evidence>
<comment type="caution">
    <text evidence="19">The sequence shown here is derived from an EMBL/GenBank/DDBJ whole genome shotgun (WGS) entry which is preliminary data.</text>
</comment>
<evidence type="ECO:0000256" key="10">
    <source>
        <dbReference type="ARBA" id="ARBA00023157"/>
    </source>
</evidence>
<evidence type="ECO:0000256" key="8">
    <source>
        <dbReference type="ARBA" id="ARBA00023002"/>
    </source>
</evidence>
<comment type="similarity">
    <text evidence="2 16">Belongs to the class-I pyridine nucleotide-disulfide oxidoreductase family.</text>
</comment>
<dbReference type="PANTHER" id="PTHR22912">
    <property type="entry name" value="DISULFIDE OXIDOREDUCTASE"/>
    <property type="match status" value="1"/>
</dbReference>
<evidence type="ECO:0000256" key="5">
    <source>
        <dbReference type="ARBA" id="ARBA00022490"/>
    </source>
</evidence>
<dbReference type="AlphaFoldDB" id="A0A3N1Y858"/>
<keyword evidence="11 16" id="KW-0676">Redox-active center</keyword>
<feature type="domain" description="FAD/NAD(P)-binding" evidence="18">
    <location>
        <begin position="5"/>
        <end position="335"/>
    </location>
</feature>
<dbReference type="Gene3D" id="3.30.390.30">
    <property type="match status" value="1"/>
</dbReference>
<dbReference type="InterPro" id="IPR023753">
    <property type="entry name" value="FAD/NAD-binding_dom"/>
</dbReference>
<name>A0A3N1Y858_9GAMM</name>
<evidence type="ECO:0000256" key="4">
    <source>
        <dbReference type="ARBA" id="ARBA00016961"/>
    </source>
</evidence>
<dbReference type="InterPro" id="IPR001100">
    <property type="entry name" value="Pyr_nuc-diS_OxRdtase"/>
</dbReference>
<evidence type="ECO:0000256" key="15">
    <source>
        <dbReference type="PIRSR" id="PIRSR000350-4"/>
    </source>
</evidence>
<dbReference type="EMBL" id="RJVI01000001">
    <property type="protein sequence ID" value="ROR35004.1"/>
    <property type="molecule type" value="Genomic_DNA"/>
</dbReference>
<evidence type="ECO:0000256" key="6">
    <source>
        <dbReference type="ARBA" id="ARBA00022630"/>
    </source>
</evidence>
<proteinExistence type="inferred from homology"/>
<feature type="active site" description="Proton acceptor" evidence="13">
    <location>
        <position position="452"/>
    </location>
</feature>
<evidence type="ECO:0000259" key="17">
    <source>
        <dbReference type="Pfam" id="PF02852"/>
    </source>
</evidence>